<dbReference type="GO" id="GO:0005524">
    <property type="term" value="F:ATP binding"/>
    <property type="evidence" value="ECO:0007669"/>
    <property type="project" value="UniProtKB-KW"/>
</dbReference>
<keyword evidence="4" id="KW-0067">ATP-binding</keyword>
<feature type="domain" description="Histidine kinase/HSP90-like ATPase" evidence="3">
    <location>
        <begin position="27"/>
        <end position="145"/>
    </location>
</feature>
<sequence>MKSATPPNGHMPQHLAPEREFTMRFTSTPRGARLARRLVSHRLNDWGHPYTTPVNETLTLITAELAANAVRHGHVPGRDFHLHLALGEGIVRVEVTDTRAEKQLPSSPPVTDSLSESGRGLLLVASLSDDWGVAPRRATPGKTVWAELHVQQGGHPPPPRVAPKPTAVDLLLTTASLLRDDLGSRPEDARHGGRRQ</sequence>
<dbReference type="CDD" id="cd16936">
    <property type="entry name" value="HATPase_RsbW-like"/>
    <property type="match status" value="1"/>
</dbReference>
<dbReference type="Pfam" id="PF13581">
    <property type="entry name" value="HATPase_c_2"/>
    <property type="match status" value="1"/>
</dbReference>
<organism evidence="4 5">
    <name type="scientific">Streptomyces broussonetiae</name>
    <dbReference type="NCBI Taxonomy" id="2686304"/>
    <lineage>
        <taxon>Bacteria</taxon>
        <taxon>Bacillati</taxon>
        <taxon>Actinomycetota</taxon>
        <taxon>Actinomycetes</taxon>
        <taxon>Kitasatosporales</taxon>
        <taxon>Streptomycetaceae</taxon>
        <taxon>Streptomyces</taxon>
    </lineage>
</organism>
<keyword evidence="4" id="KW-0547">Nucleotide-binding</keyword>
<accession>A0ABV5E2T8</accession>
<dbReference type="PANTHER" id="PTHR35526">
    <property type="entry name" value="ANTI-SIGMA-F FACTOR RSBW-RELATED"/>
    <property type="match status" value="1"/>
</dbReference>
<dbReference type="Proteomes" id="UP001585080">
    <property type="component" value="Unassembled WGS sequence"/>
</dbReference>
<dbReference type="PANTHER" id="PTHR35526:SF3">
    <property type="entry name" value="ANTI-SIGMA-F FACTOR RSBW"/>
    <property type="match status" value="1"/>
</dbReference>
<proteinExistence type="predicted"/>
<keyword evidence="1" id="KW-0808">Transferase</keyword>
<keyword evidence="1" id="KW-0418">Kinase</keyword>
<name>A0ABV5E2T8_9ACTN</name>
<dbReference type="Gene3D" id="3.30.565.10">
    <property type="entry name" value="Histidine kinase-like ATPase, C-terminal domain"/>
    <property type="match status" value="1"/>
</dbReference>
<dbReference type="EMBL" id="JAYMRP010000001">
    <property type="protein sequence ID" value="MFB8771163.1"/>
    <property type="molecule type" value="Genomic_DNA"/>
</dbReference>
<keyword evidence="5" id="KW-1185">Reference proteome</keyword>
<evidence type="ECO:0000259" key="3">
    <source>
        <dbReference type="Pfam" id="PF13581"/>
    </source>
</evidence>
<evidence type="ECO:0000256" key="2">
    <source>
        <dbReference type="SAM" id="MobiDB-lite"/>
    </source>
</evidence>
<keyword evidence="1" id="KW-0723">Serine/threonine-protein kinase</keyword>
<gene>
    <name evidence="4" type="ORF">VSS16_00115</name>
</gene>
<dbReference type="InterPro" id="IPR003594">
    <property type="entry name" value="HATPase_dom"/>
</dbReference>
<evidence type="ECO:0000313" key="4">
    <source>
        <dbReference type="EMBL" id="MFB8771163.1"/>
    </source>
</evidence>
<dbReference type="SUPFAM" id="SSF55874">
    <property type="entry name" value="ATPase domain of HSP90 chaperone/DNA topoisomerase II/histidine kinase"/>
    <property type="match status" value="1"/>
</dbReference>
<protein>
    <submittedName>
        <fullName evidence="4">ATP-binding protein</fullName>
    </submittedName>
</protein>
<comment type="caution">
    <text evidence="4">The sequence shown here is derived from an EMBL/GenBank/DDBJ whole genome shotgun (WGS) entry which is preliminary data.</text>
</comment>
<evidence type="ECO:0000256" key="1">
    <source>
        <dbReference type="ARBA" id="ARBA00022527"/>
    </source>
</evidence>
<feature type="region of interest" description="Disordered" evidence="2">
    <location>
        <begin position="1"/>
        <end position="20"/>
    </location>
</feature>
<evidence type="ECO:0000313" key="5">
    <source>
        <dbReference type="Proteomes" id="UP001585080"/>
    </source>
</evidence>
<reference evidence="4 5" key="1">
    <citation type="submission" date="2024-01" db="EMBL/GenBank/DDBJ databases">
        <title>Genome mining of biosynthetic gene clusters to explore secondary metabolites of Streptomyces sp.</title>
        <authorList>
            <person name="Baig A."/>
            <person name="Ajitkumar Shintre N."/>
            <person name="Kumar H."/>
            <person name="Anbarasu A."/>
            <person name="Ramaiah S."/>
        </authorList>
    </citation>
    <scope>NUCLEOTIDE SEQUENCE [LARGE SCALE GENOMIC DNA]</scope>
    <source>
        <strain evidence="4 5">A57</strain>
    </source>
</reference>
<dbReference type="InterPro" id="IPR050267">
    <property type="entry name" value="Anti-sigma-factor_SerPK"/>
</dbReference>
<dbReference type="InterPro" id="IPR036890">
    <property type="entry name" value="HATPase_C_sf"/>
</dbReference>